<dbReference type="GO" id="GO:0016853">
    <property type="term" value="F:isomerase activity"/>
    <property type="evidence" value="ECO:0007669"/>
    <property type="project" value="UniProtKB-KW"/>
</dbReference>
<dbReference type="Pfam" id="PF07366">
    <property type="entry name" value="SnoaL"/>
    <property type="match status" value="1"/>
</dbReference>
<protein>
    <submittedName>
        <fullName evidence="1">Ketosteroid isomerase-related protein</fullName>
    </submittedName>
</protein>
<dbReference type="AlphaFoldDB" id="A0A1I6P3X5"/>
<name>A0A1I6P3X5_9RHOB</name>
<evidence type="ECO:0000313" key="1">
    <source>
        <dbReference type="EMBL" id="SFS34859.1"/>
    </source>
</evidence>
<dbReference type="GO" id="GO:0030638">
    <property type="term" value="P:polyketide metabolic process"/>
    <property type="evidence" value="ECO:0007669"/>
    <property type="project" value="InterPro"/>
</dbReference>
<evidence type="ECO:0000313" key="2">
    <source>
        <dbReference type="Proteomes" id="UP000199392"/>
    </source>
</evidence>
<accession>A0A1I6P3X5</accession>
<dbReference type="SUPFAM" id="SSF54427">
    <property type="entry name" value="NTF2-like"/>
    <property type="match status" value="1"/>
</dbReference>
<dbReference type="InterPro" id="IPR032710">
    <property type="entry name" value="NTF2-like_dom_sf"/>
</dbReference>
<reference evidence="2" key="1">
    <citation type="submission" date="2016-10" db="EMBL/GenBank/DDBJ databases">
        <authorList>
            <person name="Varghese N."/>
            <person name="Submissions S."/>
        </authorList>
    </citation>
    <scope>NUCLEOTIDE SEQUENCE [LARGE SCALE GENOMIC DNA]</scope>
    <source>
        <strain evidence="2">DSM 26894</strain>
    </source>
</reference>
<dbReference type="InterPro" id="IPR009959">
    <property type="entry name" value="Cyclase_SnoaL-like"/>
</dbReference>
<dbReference type="Proteomes" id="UP000199392">
    <property type="component" value="Unassembled WGS sequence"/>
</dbReference>
<dbReference type="OrthoDB" id="9781757at2"/>
<keyword evidence="1" id="KW-0413">Isomerase</keyword>
<dbReference type="RefSeq" id="WP_092426261.1">
    <property type="nucleotide sequence ID" value="NZ_FNCL01000008.1"/>
</dbReference>
<dbReference type="Gene3D" id="3.10.450.50">
    <property type="match status" value="1"/>
</dbReference>
<gene>
    <name evidence="1" type="ORF">SAMN04488050_101298</name>
</gene>
<organism evidence="1 2">
    <name type="scientific">Alloyangia pacifica</name>
    <dbReference type="NCBI Taxonomy" id="311180"/>
    <lineage>
        <taxon>Bacteria</taxon>
        <taxon>Pseudomonadati</taxon>
        <taxon>Pseudomonadota</taxon>
        <taxon>Alphaproteobacteria</taxon>
        <taxon>Rhodobacterales</taxon>
        <taxon>Roseobacteraceae</taxon>
        <taxon>Alloyangia</taxon>
    </lineage>
</organism>
<keyword evidence="2" id="KW-1185">Reference proteome</keyword>
<sequence length="137" mass="14868">MTDHKNTIEKLYTSAEAASLDIETFVSCFGQDGYARDIPSQIEFRGSDIALVASGMAEAFPDIHREIFSIDVSGDVVVVELAIRGTHRGTLMTPTGPLAATGKVIDVPCCDVFRMKDGKVAAFHCYNASSIMQQQLH</sequence>
<dbReference type="EMBL" id="FOZW01000001">
    <property type="protein sequence ID" value="SFS34859.1"/>
    <property type="molecule type" value="Genomic_DNA"/>
</dbReference>
<proteinExistence type="predicted"/>